<proteinExistence type="predicted"/>
<dbReference type="RefSeq" id="WP_010691688.1">
    <property type="nucleotide sequence ID" value="NZ_CAUZLN010000003.1"/>
</dbReference>
<evidence type="ECO:0008006" key="3">
    <source>
        <dbReference type="Google" id="ProtNLM"/>
    </source>
</evidence>
<gene>
    <name evidence="1" type="ORF">R54839_PPFHFPJH_00610</name>
</gene>
<name>A0ABN9YNW5_9LACO</name>
<dbReference type="SUPFAM" id="SSF142921">
    <property type="entry name" value="WGR domain-like"/>
    <property type="match status" value="1"/>
</dbReference>
<evidence type="ECO:0000313" key="1">
    <source>
        <dbReference type="EMBL" id="CAK1234770.1"/>
    </source>
</evidence>
<dbReference type="EMBL" id="CAUZLR010000003">
    <property type="protein sequence ID" value="CAK1234770.1"/>
    <property type="molecule type" value="Genomic_DNA"/>
</dbReference>
<organism evidence="1 2">
    <name type="scientific">Fructobacillus fructosus</name>
    <dbReference type="NCBI Taxonomy" id="1631"/>
    <lineage>
        <taxon>Bacteria</taxon>
        <taxon>Bacillati</taxon>
        <taxon>Bacillota</taxon>
        <taxon>Bacilli</taxon>
        <taxon>Lactobacillales</taxon>
        <taxon>Lactobacillaceae</taxon>
        <taxon>Fructobacillus</taxon>
    </lineage>
</organism>
<keyword evidence="2" id="KW-1185">Reference proteome</keyword>
<reference evidence="1 2" key="1">
    <citation type="submission" date="2023-10" db="EMBL/GenBank/DDBJ databases">
        <authorList>
            <person name="Botero Cardona J."/>
        </authorList>
    </citation>
    <scope>NUCLEOTIDE SEQUENCE [LARGE SCALE GENOMIC DNA]</scope>
    <source>
        <strain evidence="1 2">R-54839</strain>
    </source>
</reference>
<accession>A0ABN9YNW5</accession>
<comment type="caution">
    <text evidence="1">The sequence shown here is derived from an EMBL/GenBank/DDBJ whole genome shotgun (WGS) entry which is preliminary data.</text>
</comment>
<sequence length="87" mass="10010">MVNTKLVADILRLINPLFEKKRNVIYEVRLVIQPFSHELNVFFEWGRIGHATVSRQIKSVQHVTEKQAVQLKEELAKQLGIAVSLMA</sequence>
<dbReference type="InterPro" id="IPR036930">
    <property type="entry name" value="WGR_dom_sf"/>
</dbReference>
<dbReference type="Proteomes" id="UP001314261">
    <property type="component" value="Unassembled WGS sequence"/>
</dbReference>
<evidence type="ECO:0000313" key="2">
    <source>
        <dbReference type="Proteomes" id="UP001314261"/>
    </source>
</evidence>
<protein>
    <recommendedName>
        <fullName evidence="3">WGR domain-containing protein</fullName>
    </recommendedName>
</protein>